<evidence type="ECO:0000259" key="3">
    <source>
        <dbReference type="PROSITE" id="PS50021"/>
    </source>
</evidence>
<dbReference type="PROSITE" id="PS50021">
    <property type="entry name" value="CH"/>
    <property type="match status" value="1"/>
</dbReference>
<evidence type="ECO:0000313" key="5">
    <source>
        <dbReference type="Proteomes" id="UP000678393"/>
    </source>
</evidence>
<feature type="signal peptide" evidence="2">
    <location>
        <begin position="1"/>
        <end position="24"/>
    </location>
</feature>
<evidence type="ECO:0000256" key="2">
    <source>
        <dbReference type="SAM" id="SignalP"/>
    </source>
</evidence>
<dbReference type="InterPro" id="IPR001715">
    <property type="entry name" value="CH_dom"/>
</dbReference>
<proteinExistence type="predicted"/>
<keyword evidence="5" id="KW-1185">Reference proteome</keyword>
<dbReference type="InterPro" id="IPR039041">
    <property type="entry name" value="Nav/unc-53"/>
</dbReference>
<dbReference type="OrthoDB" id="2161974at2759"/>
<accession>A0A8S3ZWL6</accession>
<protein>
    <recommendedName>
        <fullName evidence="3">Calponin-homology (CH) domain-containing protein</fullName>
    </recommendedName>
</protein>
<organism evidence="4 5">
    <name type="scientific">Candidula unifasciata</name>
    <dbReference type="NCBI Taxonomy" id="100452"/>
    <lineage>
        <taxon>Eukaryota</taxon>
        <taxon>Metazoa</taxon>
        <taxon>Spiralia</taxon>
        <taxon>Lophotrochozoa</taxon>
        <taxon>Mollusca</taxon>
        <taxon>Gastropoda</taxon>
        <taxon>Heterobranchia</taxon>
        <taxon>Euthyneura</taxon>
        <taxon>Panpulmonata</taxon>
        <taxon>Eupulmonata</taxon>
        <taxon>Stylommatophora</taxon>
        <taxon>Helicina</taxon>
        <taxon>Helicoidea</taxon>
        <taxon>Geomitridae</taxon>
        <taxon>Candidula</taxon>
    </lineage>
</organism>
<reference evidence="4" key="1">
    <citation type="submission" date="2021-04" db="EMBL/GenBank/DDBJ databases">
        <authorList>
            <consortium name="Molecular Ecology Group"/>
        </authorList>
    </citation>
    <scope>NUCLEOTIDE SEQUENCE</scope>
</reference>
<dbReference type="Proteomes" id="UP000678393">
    <property type="component" value="Unassembled WGS sequence"/>
</dbReference>
<gene>
    <name evidence="4" type="ORF">CUNI_LOCUS19447</name>
</gene>
<feature type="region of interest" description="Disordered" evidence="1">
    <location>
        <begin position="50"/>
        <end position="88"/>
    </location>
</feature>
<dbReference type="PANTHER" id="PTHR12784:SF28">
    <property type="entry name" value="PROTEIN SICKIE"/>
    <property type="match status" value="1"/>
</dbReference>
<feature type="compositionally biased region" description="Low complexity" evidence="1">
    <location>
        <begin position="50"/>
        <end position="66"/>
    </location>
</feature>
<feature type="domain" description="Calponin-homology (CH)" evidence="3">
    <location>
        <begin position="1"/>
        <end position="47"/>
    </location>
</feature>
<feature type="chain" id="PRO_5035892820" description="Calponin-homology (CH) domain-containing protein" evidence="2">
    <location>
        <begin position="25"/>
        <end position="138"/>
    </location>
</feature>
<dbReference type="GO" id="GO:0022008">
    <property type="term" value="P:neurogenesis"/>
    <property type="evidence" value="ECO:0007669"/>
    <property type="project" value="InterPro"/>
</dbReference>
<sequence>MVENINTSLTFLASLGVSVDGVSAKDIKDGNLKSILGLFFSLSRYKQQQKSLQQQHKQQHQHLNQEQQHRLSEEHQPRGQGSTSVRWETTASATTAAAVTKGSRIYLGRWRTHPGKRINLTGTHVIIHTYVYCQVRNP</sequence>
<feature type="compositionally biased region" description="Basic and acidic residues" evidence="1">
    <location>
        <begin position="67"/>
        <end position="77"/>
    </location>
</feature>
<evidence type="ECO:0000256" key="1">
    <source>
        <dbReference type="SAM" id="MobiDB-lite"/>
    </source>
</evidence>
<dbReference type="InterPro" id="IPR036872">
    <property type="entry name" value="CH_dom_sf"/>
</dbReference>
<evidence type="ECO:0000313" key="4">
    <source>
        <dbReference type="EMBL" id="CAG5133889.1"/>
    </source>
</evidence>
<dbReference type="Gene3D" id="1.10.418.10">
    <property type="entry name" value="Calponin-like domain"/>
    <property type="match status" value="1"/>
</dbReference>
<keyword evidence="2" id="KW-0732">Signal</keyword>
<dbReference type="PANTHER" id="PTHR12784">
    <property type="entry name" value="STEERIN"/>
    <property type="match status" value="1"/>
</dbReference>
<name>A0A8S3ZWL6_9EUPU</name>
<dbReference type="SUPFAM" id="SSF47576">
    <property type="entry name" value="Calponin-homology domain, CH-domain"/>
    <property type="match status" value="1"/>
</dbReference>
<comment type="caution">
    <text evidence="4">The sequence shown here is derived from an EMBL/GenBank/DDBJ whole genome shotgun (WGS) entry which is preliminary data.</text>
</comment>
<dbReference type="AlphaFoldDB" id="A0A8S3ZWL6"/>
<dbReference type="EMBL" id="CAJHNH020006568">
    <property type="protein sequence ID" value="CAG5133889.1"/>
    <property type="molecule type" value="Genomic_DNA"/>
</dbReference>